<evidence type="ECO:0000313" key="3">
    <source>
        <dbReference type="Proteomes" id="UP000189796"/>
    </source>
</evidence>
<dbReference type="Proteomes" id="UP000189796">
    <property type="component" value="Chromosome I"/>
</dbReference>
<organism evidence="2 3">
    <name type="scientific">Bradyrhizobium erythrophlei</name>
    <dbReference type="NCBI Taxonomy" id="1437360"/>
    <lineage>
        <taxon>Bacteria</taxon>
        <taxon>Pseudomonadati</taxon>
        <taxon>Pseudomonadota</taxon>
        <taxon>Alphaproteobacteria</taxon>
        <taxon>Hyphomicrobiales</taxon>
        <taxon>Nitrobacteraceae</taxon>
        <taxon>Bradyrhizobium</taxon>
    </lineage>
</organism>
<name>A0A1M5KXT7_9BRAD</name>
<gene>
    <name evidence="2" type="ORF">SAMN05443248_2017</name>
</gene>
<dbReference type="AlphaFoldDB" id="A0A1M5KXT7"/>
<proteinExistence type="predicted"/>
<feature type="compositionally biased region" description="Polar residues" evidence="1">
    <location>
        <begin position="38"/>
        <end position="47"/>
    </location>
</feature>
<sequence>MMYDHEKSDPAIVAVKPTNKAGQPAAELVEPRAGAEGNVSQQSTGRAQYRETVSQALKRIRNFVRISRRAVTHPRWEPCDRIGLARICAGGARGNSRPYREHR</sequence>
<feature type="region of interest" description="Disordered" evidence="1">
    <location>
        <begin position="1"/>
        <end position="47"/>
    </location>
</feature>
<reference evidence="2 3" key="1">
    <citation type="submission" date="2016-11" db="EMBL/GenBank/DDBJ databases">
        <authorList>
            <person name="Jaros S."/>
            <person name="Januszkiewicz K."/>
            <person name="Wedrychowicz H."/>
        </authorList>
    </citation>
    <scope>NUCLEOTIDE SEQUENCE [LARGE SCALE GENOMIC DNA]</scope>
    <source>
        <strain evidence="2 3">GAS138</strain>
    </source>
</reference>
<protein>
    <submittedName>
        <fullName evidence="2">Uncharacterized protein</fullName>
    </submittedName>
</protein>
<evidence type="ECO:0000256" key="1">
    <source>
        <dbReference type="SAM" id="MobiDB-lite"/>
    </source>
</evidence>
<evidence type="ECO:0000313" key="2">
    <source>
        <dbReference type="EMBL" id="SHG57618.1"/>
    </source>
</evidence>
<accession>A0A1M5KXT7</accession>
<dbReference type="EMBL" id="LT670817">
    <property type="protein sequence ID" value="SHG57618.1"/>
    <property type="molecule type" value="Genomic_DNA"/>
</dbReference>